<keyword evidence="2" id="KW-1133">Transmembrane helix</keyword>
<dbReference type="AlphaFoldDB" id="A0A5C8LSX2"/>
<organism evidence="3 4">
    <name type="scientific">Rheinheimera tangshanensis</name>
    <dbReference type="NCBI Taxonomy" id="400153"/>
    <lineage>
        <taxon>Bacteria</taxon>
        <taxon>Pseudomonadati</taxon>
        <taxon>Pseudomonadota</taxon>
        <taxon>Gammaproteobacteria</taxon>
        <taxon>Chromatiales</taxon>
        <taxon>Chromatiaceae</taxon>
        <taxon>Rheinheimera</taxon>
    </lineage>
</organism>
<protein>
    <submittedName>
        <fullName evidence="3">DUF1090 domain-containing protein</fullName>
    </submittedName>
</protein>
<dbReference type="Proteomes" id="UP000321814">
    <property type="component" value="Unassembled WGS sequence"/>
</dbReference>
<dbReference type="OrthoDB" id="5878835at2"/>
<keyword evidence="1" id="KW-0175">Coiled coil</keyword>
<reference evidence="3 4" key="1">
    <citation type="submission" date="2019-08" db="EMBL/GenBank/DDBJ databases">
        <title>Draft genome analysis of Rheinheimera tangshanensis isolated from the roots of fresh rice plants (Oryza sativa).</title>
        <authorList>
            <person name="Yu Q."/>
            <person name="Qi Y."/>
            <person name="Zhang H."/>
            <person name="Pu J."/>
        </authorList>
    </citation>
    <scope>NUCLEOTIDE SEQUENCE [LARGE SCALE GENOMIC DNA]</scope>
    <source>
        <strain evidence="3 4">JA3-B52</strain>
    </source>
</reference>
<keyword evidence="4" id="KW-1185">Reference proteome</keyword>
<evidence type="ECO:0000313" key="4">
    <source>
        <dbReference type="Proteomes" id="UP000321814"/>
    </source>
</evidence>
<gene>
    <name evidence="3" type="ORF">FU839_16295</name>
</gene>
<name>A0A5C8LSX2_9GAMM</name>
<dbReference type="Pfam" id="PF06476">
    <property type="entry name" value="DUF1090"/>
    <property type="match status" value="1"/>
</dbReference>
<evidence type="ECO:0000256" key="2">
    <source>
        <dbReference type="SAM" id="Phobius"/>
    </source>
</evidence>
<accession>A0A5C8LSX2</accession>
<feature type="coiled-coil region" evidence="1">
    <location>
        <begin position="122"/>
        <end position="182"/>
    </location>
</feature>
<evidence type="ECO:0000256" key="1">
    <source>
        <dbReference type="SAM" id="Coils"/>
    </source>
</evidence>
<proteinExistence type="predicted"/>
<dbReference type="InterPro" id="IPR009468">
    <property type="entry name" value="DUF1090"/>
</dbReference>
<keyword evidence="2" id="KW-0812">Transmembrane</keyword>
<feature type="transmembrane region" description="Helical" evidence="2">
    <location>
        <begin position="46"/>
        <end position="67"/>
    </location>
</feature>
<dbReference type="EMBL" id="VRLR01000013">
    <property type="protein sequence ID" value="TXK78290.1"/>
    <property type="molecule type" value="Genomic_DNA"/>
</dbReference>
<evidence type="ECO:0000313" key="3">
    <source>
        <dbReference type="EMBL" id="TXK78290.1"/>
    </source>
</evidence>
<keyword evidence="2" id="KW-0472">Membrane</keyword>
<comment type="caution">
    <text evidence="3">The sequence shown here is derived from an EMBL/GenBank/DDBJ whole genome shotgun (WGS) entry which is preliminary data.</text>
</comment>
<sequence length="184" mass="20195">MSEVRLVHNILCSSGLSLSSSTIAIFCKDSQVLMKEIDMRLKSTGCYALVAAALAVTTVMAVAPAMAQTAASCSALKGCEQKFCEIETQLSLARQSGDTNQVTGLQMALDNARTSCDDSRLKEALNAKLAEANQKLVRYQVDLQQAELDGQRDKVLKYRQKLEEVTSDIHRLKQQLSQLEQLPQ</sequence>